<dbReference type="Pfam" id="PF13192">
    <property type="entry name" value="Thioredoxin_3"/>
    <property type="match status" value="1"/>
</dbReference>
<evidence type="ECO:0000256" key="1">
    <source>
        <dbReference type="PIRSR" id="PIRSR037031-50"/>
    </source>
</evidence>
<dbReference type="NCBIfam" id="TIGR00412">
    <property type="entry name" value="redox_disulf_2"/>
    <property type="match status" value="1"/>
</dbReference>
<keyword evidence="2" id="KW-0676">Redox-active center</keyword>
<accession>A0A1T4RWD3</accession>
<keyword evidence="2" id="KW-1015">Disulfide bond</keyword>
<gene>
    <name evidence="4" type="ORF">SAMN02745885_02304</name>
</gene>
<feature type="active site" description="Nucleophile" evidence="1">
    <location>
        <position position="14"/>
    </location>
</feature>
<feature type="active site" description="Nucleophile" evidence="1">
    <location>
        <position position="11"/>
    </location>
</feature>
<dbReference type="Proteomes" id="UP000189933">
    <property type="component" value="Unassembled WGS sequence"/>
</dbReference>
<dbReference type="SUPFAM" id="SSF52833">
    <property type="entry name" value="Thioredoxin-like"/>
    <property type="match status" value="1"/>
</dbReference>
<dbReference type="RefSeq" id="WP_078666305.1">
    <property type="nucleotide sequence ID" value="NZ_FUXM01000037.1"/>
</dbReference>
<keyword evidence="5" id="KW-1185">Reference proteome</keyword>
<organism evidence="4 5">
    <name type="scientific">Carboxydocella sporoproducens DSM 16521</name>
    <dbReference type="NCBI Taxonomy" id="1121270"/>
    <lineage>
        <taxon>Bacteria</taxon>
        <taxon>Bacillati</taxon>
        <taxon>Bacillota</taxon>
        <taxon>Clostridia</taxon>
        <taxon>Eubacteriales</taxon>
        <taxon>Clostridiales Family XVI. Incertae Sedis</taxon>
        <taxon>Carboxydocella</taxon>
    </lineage>
</organism>
<dbReference type="PIRSF" id="PIRSF037031">
    <property type="entry name" value="Redox_disulphide_2"/>
    <property type="match status" value="1"/>
</dbReference>
<evidence type="ECO:0000259" key="3">
    <source>
        <dbReference type="Pfam" id="PF13192"/>
    </source>
</evidence>
<dbReference type="EMBL" id="FUXM01000037">
    <property type="protein sequence ID" value="SKA20272.1"/>
    <property type="molecule type" value="Genomic_DNA"/>
</dbReference>
<dbReference type="PANTHER" id="PTHR36450">
    <property type="entry name" value="THIOREDOXIN"/>
    <property type="match status" value="1"/>
</dbReference>
<dbReference type="InterPro" id="IPR036249">
    <property type="entry name" value="Thioredoxin-like_sf"/>
</dbReference>
<protein>
    <submittedName>
        <fullName evidence="4">Small redox-active disulfide protein 2</fullName>
    </submittedName>
</protein>
<evidence type="ECO:0000313" key="4">
    <source>
        <dbReference type="EMBL" id="SKA20272.1"/>
    </source>
</evidence>
<dbReference type="Gene3D" id="3.40.30.10">
    <property type="entry name" value="Glutaredoxin"/>
    <property type="match status" value="1"/>
</dbReference>
<feature type="domain" description="Thioredoxin-like fold" evidence="3">
    <location>
        <begin position="3"/>
        <end position="76"/>
    </location>
</feature>
<dbReference type="AlphaFoldDB" id="A0A1T4RWD3"/>
<dbReference type="OrthoDB" id="9800630at2"/>
<proteinExistence type="predicted"/>
<reference evidence="5" key="1">
    <citation type="submission" date="2017-02" db="EMBL/GenBank/DDBJ databases">
        <authorList>
            <person name="Varghese N."/>
            <person name="Submissions S."/>
        </authorList>
    </citation>
    <scope>NUCLEOTIDE SEQUENCE [LARGE SCALE GENOMIC DNA]</scope>
    <source>
        <strain evidence="5">DSM 16521</strain>
    </source>
</reference>
<dbReference type="PANTHER" id="PTHR36450:SF1">
    <property type="entry name" value="THIOREDOXIN"/>
    <property type="match status" value="1"/>
</dbReference>
<name>A0A1T4RWD3_9FIRM</name>
<evidence type="ECO:0000313" key="5">
    <source>
        <dbReference type="Proteomes" id="UP000189933"/>
    </source>
</evidence>
<dbReference type="InterPro" id="IPR012336">
    <property type="entry name" value="Thioredoxin-like_fold"/>
</dbReference>
<dbReference type="InterPro" id="IPR005243">
    <property type="entry name" value="THIRX-like_proc"/>
</dbReference>
<evidence type="ECO:0000256" key="2">
    <source>
        <dbReference type="PIRSR" id="PIRSR037031-51"/>
    </source>
</evidence>
<feature type="disulfide bond" description="Redox-active" evidence="2">
    <location>
        <begin position="11"/>
        <end position="14"/>
    </location>
</feature>
<sequence length="81" mass="8435">MLSIKVLGSGCANCTKLEALVKEAIAELGVEAEVSKVQDWPQIMAYGVMATPGLVINEKVVHAGSLPDKAKVVSLITSALV</sequence>